<feature type="domain" description="Transglycosylase SLT" evidence="3">
    <location>
        <begin position="495"/>
        <end position="605"/>
    </location>
</feature>
<dbReference type="Gene3D" id="1.10.530.10">
    <property type="match status" value="1"/>
</dbReference>
<dbReference type="InterPro" id="IPR023346">
    <property type="entry name" value="Lysozyme-like_dom_sf"/>
</dbReference>
<dbReference type="EMBL" id="BSOU01000013">
    <property type="protein sequence ID" value="GLR76740.1"/>
    <property type="molecule type" value="Genomic_DNA"/>
</dbReference>
<dbReference type="InterPro" id="IPR012289">
    <property type="entry name" value="Lytic_TGlycosylase_superhlx_L"/>
</dbReference>
<evidence type="ECO:0000313" key="5">
    <source>
        <dbReference type="EMBL" id="GLR76740.1"/>
    </source>
</evidence>
<dbReference type="InterPro" id="IPR000189">
    <property type="entry name" value="Transglyc_AS"/>
</dbReference>
<dbReference type="PROSITE" id="PS00922">
    <property type="entry name" value="TRANSGLYCOSYLASE"/>
    <property type="match status" value="1"/>
</dbReference>
<evidence type="ECO:0000256" key="1">
    <source>
        <dbReference type="ARBA" id="ARBA00007734"/>
    </source>
</evidence>
<dbReference type="CDD" id="cd13401">
    <property type="entry name" value="Slt70-like"/>
    <property type="match status" value="1"/>
</dbReference>
<dbReference type="InterPro" id="IPR008258">
    <property type="entry name" value="Transglycosylase_SLT_dom_1"/>
</dbReference>
<dbReference type="PANTHER" id="PTHR37423:SF5">
    <property type="entry name" value="SOLUBLE LYTIC MUREIN TRANSGLYCOSYLASE"/>
    <property type="match status" value="1"/>
</dbReference>
<dbReference type="Gene3D" id="1.25.20.10">
    <property type="entry name" value="Bacterial muramidases"/>
    <property type="match status" value="1"/>
</dbReference>
<protein>
    <submittedName>
        <fullName evidence="5">Lytic transglycosylase</fullName>
    </submittedName>
</protein>
<dbReference type="InterPro" id="IPR037061">
    <property type="entry name" value="Lytic_TGlycoase_superhlx_L_sf"/>
</dbReference>
<dbReference type="Gene3D" id="1.10.1240.20">
    <property type="entry name" value="Lytic transglycosylase, superhelical linker domain"/>
    <property type="match status" value="1"/>
</dbReference>
<evidence type="ECO:0000259" key="3">
    <source>
        <dbReference type="Pfam" id="PF01464"/>
    </source>
</evidence>
<proteinExistence type="inferred from homology"/>
<dbReference type="RefSeq" id="WP_245922092.1">
    <property type="nucleotide sequence ID" value="NZ_MSCP01000001.1"/>
</dbReference>
<name>A0ABQ6AMG4_9GAMM</name>
<comment type="caution">
    <text evidence="5">The sequence shown here is derived from an EMBL/GenBank/DDBJ whole genome shotgun (WGS) entry which is preliminary data.</text>
</comment>
<feature type="domain" description="Lytic transglycosylase superhelical linker" evidence="4">
    <location>
        <begin position="417"/>
        <end position="480"/>
    </location>
</feature>
<keyword evidence="2" id="KW-0732">Signal</keyword>
<reference evidence="6" key="1">
    <citation type="journal article" date="2019" name="Int. J. Syst. Evol. Microbiol.">
        <title>The Global Catalogue of Microorganisms (GCM) 10K type strain sequencing project: providing services to taxonomists for standard genome sequencing and annotation.</title>
        <authorList>
            <consortium name="The Broad Institute Genomics Platform"/>
            <consortium name="The Broad Institute Genome Sequencing Center for Infectious Disease"/>
            <person name="Wu L."/>
            <person name="Ma J."/>
        </authorList>
    </citation>
    <scope>NUCLEOTIDE SEQUENCE [LARGE SCALE GENOMIC DNA]</scope>
    <source>
        <strain evidence="6">NBRC 105001</strain>
    </source>
</reference>
<keyword evidence="6" id="KW-1185">Reference proteome</keyword>
<dbReference type="NCBIfam" id="NF008631">
    <property type="entry name" value="PRK11619.1"/>
    <property type="match status" value="1"/>
</dbReference>
<comment type="similarity">
    <text evidence="1">Belongs to the transglycosylase Slt family.</text>
</comment>
<organism evidence="5 6">
    <name type="scientific">Aliivibrio sifiae</name>
    <dbReference type="NCBI Taxonomy" id="566293"/>
    <lineage>
        <taxon>Bacteria</taxon>
        <taxon>Pseudomonadati</taxon>
        <taxon>Pseudomonadota</taxon>
        <taxon>Gammaproteobacteria</taxon>
        <taxon>Vibrionales</taxon>
        <taxon>Vibrionaceae</taxon>
        <taxon>Aliivibrio</taxon>
    </lineage>
</organism>
<evidence type="ECO:0000259" key="4">
    <source>
        <dbReference type="Pfam" id="PF14718"/>
    </source>
</evidence>
<dbReference type="PANTHER" id="PTHR37423">
    <property type="entry name" value="SOLUBLE LYTIC MUREIN TRANSGLYCOSYLASE-RELATED"/>
    <property type="match status" value="1"/>
</dbReference>
<accession>A0ABQ6AMG4</accession>
<dbReference type="Pfam" id="PF01464">
    <property type="entry name" value="SLT"/>
    <property type="match status" value="1"/>
</dbReference>
<evidence type="ECO:0000256" key="2">
    <source>
        <dbReference type="ARBA" id="ARBA00022729"/>
    </source>
</evidence>
<evidence type="ECO:0000313" key="6">
    <source>
        <dbReference type="Proteomes" id="UP001156660"/>
    </source>
</evidence>
<dbReference type="InterPro" id="IPR008939">
    <property type="entry name" value="Lytic_TGlycosylase_superhlx_U"/>
</dbReference>
<dbReference type="SUPFAM" id="SSF53955">
    <property type="entry name" value="Lysozyme-like"/>
    <property type="match status" value="1"/>
</dbReference>
<dbReference type="Pfam" id="PF14718">
    <property type="entry name" value="SLT_L"/>
    <property type="match status" value="1"/>
</dbReference>
<dbReference type="SUPFAM" id="SSF48435">
    <property type="entry name" value="Bacterial muramidases"/>
    <property type="match status" value="1"/>
</dbReference>
<sequence length="653" mass="75657">MFKESMKYTQQKLGMMAVLCIGMSVHTVEALSIDESRVQYQEAKELLNEKKFDEYIKVRANLDDYPLAPYLDYRELRMDLSSKTPDDIRLFRHSHKTLAIGNSLDYQYLVVLGLNERWKEFLDYFPNEPSSTNLQCYYYQAKNELGDKKTAWKGAEKLWLTGGSVTYECDDLFKAWSDAGKLTDELIIDRMLLVYKARNNSLFSYLEKMLTSDKAKEQAKEQAKDIVTLFNDPDLLVSYSTKNKSSEFTKQLTFISMEREARKDPRKAIEMLPAIAKKQKFTEKESIKITHRIVSSIMSTDSTELAAWRDSQLEKYPEDSFIERRIRVAIRAADWNDMSKWMAYLTPSAQSSLRWQFWQARIESENGEHAKANARLQKLLGQRNFYSVAAANILGEPIQYPMNTAPTNIKPVKDKYKIELARIKELIAIDEIPTAKSEWEYLLNRASKTEVKELASYAAQHRWHHFTVLATIKGRMWGYLSLRFPIAHQWWFGHYSKELGLDKVTLMSLSRQESALYAEAQSPVGARGLMQIMPATAKYTAKKIDYDKYEGVSSLNDVDVNIHIGSNYLKGLMDDYDGNRIFALAGYNAGPHRVKRWRAVSDEKLDAYAFIEAIPFKETRGYVQNILMFETYYRSLLGEKGPFLSEKELNLEY</sequence>
<gene>
    <name evidence="5" type="primary">slt</name>
    <name evidence="5" type="ORF">GCM10007855_36150</name>
</gene>
<dbReference type="Proteomes" id="UP001156660">
    <property type="component" value="Unassembled WGS sequence"/>
</dbReference>